<keyword evidence="3" id="KW-1185">Reference proteome</keyword>
<dbReference type="RefSeq" id="WP_211366903.1">
    <property type="nucleotide sequence ID" value="NZ_VFPA01000003.1"/>
</dbReference>
<dbReference type="InterPro" id="IPR011009">
    <property type="entry name" value="Kinase-like_dom_sf"/>
</dbReference>
<keyword evidence="2" id="KW-0418">Kinase</keyword>
<dbReference type="PANTHER" id="PTHR21310">
    <property type="entry name" value="AMINOGLYCOSIDE PHOSPHOTRANSFERASE-RELATED-RELATED"/>
    <property type="match status" value="1"/>
</dbReference>
<dbReference type="Gene3D" id="3.30.200.20">
    <property type="entry name" value="Phosphorylase Kinase, domain 1"/>
    <property type="match status" value="1"/>
</dbReference>
<dbReference type="SUPFAM" id="SSF56112">
    <property type="entry name" value="Protein kinase-like (PK-like)"/>
    <property type="match status" value="1"/>
</dbReference>
<dbReference type="EMBL" id="VFPA01000003">
    <property type="protein sequence ID" value="TQM10141.1"/>
    <property type="molecule type" value="Genomic_DNA"/>
</dbReference>
<comment type="caution">
    <text evidence="2">The sequence shown here is derived from an EMBL/GenBank/DDBJ whole genome shotgun (WGS) entry which is preliminary data.</text>
</comment>
<dbReference type="AlphaFoldDB" id="A0A543DLE8"/>
<organism evidence="2 3">
    <name type="scientific">Pseudonocardia kunmingensis</name>
    <dbReference type="NCBI Taxonomy" id="630975"/>
    <lineage>
        <taxon>Bacteria</taxon>
        <taxon>Bacillati</taxon>
        <taxon>Actinomycetota</taxon>
        <taxon>Actinomycetes</taxon>
        <taxon>Pseudonocardiales</taxon>
        <taxon>Pseudonocardiaceae</taxon>
        <taxon>Pseudonocardia</taxon>
    </lineage>
</organism>
<dbReference type="Proteomes" id="UP000315677">
    <property type="component" value="Unassembled WGS sequence"/>
</dbReference>
<protein>
    <submittedName>
        <fullName evidence="2">Aminoglycoside phosphotransferase (APT) family kinase protein</fullName>
    </submittedName>
</protein>
<evidence type="ECO:0000259" key="1">
    <source>
        <dbReference type="Pfam" id="PF01636"/>
    </source>
</evidence>
<evidence type="ECO:0000313" key="2">
    <source>
        <dbReference type="EMBL" id="TQM10141.1"/>
    </source>
</evidence>
<dbReference type="InterPro" id="IPR002575">
    <property type="entry name" value="Aminoglycoside_PTrfase"/>
</dbReference>
<proteinExistence type="predicted"/>
<reference evidence="2 3" key="1">
    <citation type="submission" date="2019-06" db="EMBL/GenBank/DDBJ databases">
        <title>Sequencing the genomes of 1000 actinobacteria strains.</title>
        <authorList>
            <person name="Klenk H.-P."/>
        </authorList>
    </citation>
    <scope>NUCLEOTIDE SEQUENCE [LARGE SCALE GENOMIC DNA]</scope>
    <source>
        <strain evidence="2 3">DSM 45301</strain>
    </source>
</reference>
<evidence type="ECO:0000313" key="3">
    <source>
        <dbReference type="Proteomes" id="UP000315677"/>
    </source>
</evidence>
<dbReference type="Gene3D" id="3.90.1200.10">
    <property type="match status" value="1"/>
</dbReference>
<dbReference type="InterPro" id="IPR051678">
    <property type="entry name" value="AGP_Transferase"/>
</dbReference>
<sequence length="291" mass="30392">MVGPAVVRAVLAEHLPAVAARTIEPLGGGLDNVAFLVDGELVVRFAVRGDAERVVREARVLELVAERSPVPVPHPVFTAPERGCLAYALLPGVPLLDVPPAARAAHRPAVAAALGGLLAVLHAVPPAEVAPLVGVDDTAPGSWLREAARSWEAVAARVPMRHHRAVEALLLAAPPPEPSGDAVFSHNDLGAEHVLVDPATGAVTGVIDWADAAVTDPALDFGLVLRDLGADGLDVALARYPSGGADVPGLRERAAFYARCRLLEDLEYGIETGRRAYIAAAMEAMARLFPE</sequence>
<dbReference type="GO" id="GO:0016301">
    <property type="term" value="F:kinase activity"/>
    <property type="evidence" value="ECO:0007669"/>
    <property type="project" value="UniProtKB-KW"/>
</dbReference>
<accession>A0A543DLE8</accession>
<dbReference type="PANTHER" id="PTHR21310:SF15">
    <property type="entry name" value="AMINOGLYCOSIDE PHOSPHOTRANSFERASE DOMAIN-CONTAINING PROTEIN"/>
    <property type="match status" value="1"/>
</dbReference>
<keyword evidence="2" id="KW-0808">Transferase</keyword>
<gene>
    <name evidence="2" type="ORF">FB558_5925</name>
</gene>
<dbReference type="Pfam" id="PF01636">
    <property type="entry name" value="APH"/>
    <property type="match status" value="1"/>
</dbReference>
<name>A0A543DLE8_9PSEU</name>
<feature type="domain" description="Aminoglycoside phosphotransferase" evidence="1">
    <location>
        <begin position="22"/>
        <end position="253"/>
    </location>
</feature>